<sequence>MVIAGASGLAVAGLAFGAGAGKVPFSPALHRSLGAASSPSRRMGFSRTERVFSSARGRTIDLVTILPTKSPPPGLPMCVLLHGLHGSARTADPTGLVERLGNDVARGAVPPFGFVAVDGGNSYWHERLPGDDPMAMLLDELPGWLRERGLGDPTGTPFACAGMSMGGFGALLYARRRAERGRPPAAIGTLAPALITSWAEMRKRDAFRDATAWASLDPLRNLAAIRGIHTAVWCGTEDKFISGVRRFIARADPVLAYTARGRHGDTFNRTVVHSMVGFLGKHAPTAHNRR</sequence>
<keyword evidence="2" id="KW-1185">Reference proteome</keyword>
<dbReference type="InterPro" id="IPR000801">
    <property type="entry name" value="Esterase-like"/>
</dbReference>
<evidence type="ECO:0000313" key="1">
    <source>
        <dbReference type="EMBL" id="TQI94232.1"/>
    </source>
</evidence>
<dbReference type="Pfam" id="PF00756">
    <property type="entry name" value="Esterase"/>
    <property type="match status" value="1"/>
</dbReference>
<evidence type="ECO:0000313" key="2">
    <source>
        <dbReference type="Proteomes" id="UP000320876"/>
    </source>
</evidence>
<proteinExistence type="predicted"/>
<dbReference type="Gene3D" id="3.40.50.1820">
    <property type="entry name" value="alpha/beta hydrolase"/>
    <property type="match status" value="1"/>
</dbReference>
<dbReference type="Proteomes" id="UP000320876">
    <property type="component" value="Unassembled WGS sequence"/>
</dbReference>
<dbReference type="AlphaFoldDB" id="A0A542CTT3"/>
<dbReference type="EMBL" id="VFML01000002">
    <property type="protein sequence ID" value="TQI94232.1"/>
    <property type="molecule type" value="Genomic_DNA"/>
</dbReference>
<gene>
    <name evidence="1" type="ORF">FB471_6390</name>
</gene>
<comment type="caution">
    <text evidence="1">The sequence shown here is derived from an EMBL/GenBank/DDBJ whole genome shotgun (WGS) entry which is preliminary data.</text>
</comment>
<name>A0A542CTT3_AMYCI</name>
<reference evidence="1 2" key="1">
    <citation type="submission" date="2019-06" db="EMBL/GenBank/DDBJ databases">
        <title>Sequencing the genomes of 1000 actinobacteria strains.</title>
        <authorList>
            <person name="Klenk H.-P."/>
        </authorList>
    </citation>
    <scope>NUCLEOTIDE SEQUENCE [LARGE SCALE GENOMIC DNA]</scope>
    <source>
        <strain evidence="1 2">DSM 45679</strain>
    </source>
</reference>
<accession>A0A542CTT3</accession>
<organism evidence="1 2">
    <name type="scientific">Amycolatopsis cihanbeyliensis</name>
    <dbReference type="NCBI Taxonomy" id="1128664"/>
    <lineage>
        <taxon>Bacteria</taxon>
        <taxon>Bacillati</taxon>
        <taxon>Actinomycetota</taxon>
        <taxon>Actinomycetes</taxon>
        <taxon>Pseudonocardiales</taxon>
        <taxon>Pseudonocardiaceae</taxon>
        <taxon>Amycolatopsis</taxon>
    </lineage>
</organism>
<dbReference type="SUPFAM" id="SSF53474">
    <property type="entry name" value="alpha/beta-Hydrolases"/>
    <property type="match status" value="1"/>
</dbReference>
<dbReference type="InterPro" id="IPR029058">
    <property type="entry name" value="AB_hydrolase_fold"/>
</dbReference>
<protein>
    <submittedName>
        <fullName evidence="1">Putative esterase</fullName>
    </submittedName>
</protein>